<dbReference type="EMBL" id="NIDE01000009">
    <property type="protein sequence ID" value="OWK39783.1"/>
    <property type="molecule type" value="Genomic_DNA"/>
</dbReference>
<keyword evidence="3 13" id="KW-0813">Transport</keyword>
<keyword evidence="4 13" id="KW-1003">Cell membrane</keyword>
<dbReference type="GO" id="GO:0046961">
    <property type="term" value="F:proton-transporting ATPase activity, rotational mechanism"/>
    <property type="evidence" value="ECO:0007669"/>
    <property type="project" value="InterPro"/>
</dbReference>
<comment type="subcellular location">
    <subcellularLocation>
        <location evidence="13">Cell membrane</location>
        <topology evidence="13">Peripheral membrane protein</topology>
    </subcellularLocation>
    <subcellularLocation>
        <location evidence="1">Membrane</location>
    </subcellularLocation>
</comment>
<evidence type="ECO:0000256" key="12">
    <source>
        <dbReference type="ARBA" id="ARBA00023310"/>
    </source>
</evidence>
<keyword evidence="7 13" id="KW-0067">ATP-binding</keyword>
<reference evidence="17" key="1">
    <citation type="submission" date="2017-06" db="EMBL/GenBank/DDBJ databases">
        <title>Genome analysis of Fimbriiglobus ruber SP5, the first member of the order Planctomycetales with confirmed chitinolytic capability.</title>
        <authorList>
            <person name="Ravin N.V."/>
            <person name="Rakitin A.L."/>
            <person name="Ivanova A.A."/>
            <person name="Beletsky A.V."/>
            <person name="Kulichevskaya I.S."/>
            <person name="Mardanov A.V."/>
            <person name="Dedysh S.N."/>
        </authorList>
    </citation>
    <scope>NUCLEOTIDE SEQUENCE [LARGE SCALE GENOMIC DNA]</scope>
    <source>
        <strain evidence="17">SP5</strain>
    </source>
</reference>
<keyword evidence="6 13" id="KW-0375">Hydrogen ion transport</keyword>
<dbReference type="NCBIfam" id="TIGR03305">
    <property type="entry name" value="alt_F1F0_F1_bet"/>
    <property type="match status" value="1"/>
</dbReference>
<dbReference type="Proteomes" id="UP000214646">
    <property type="component" value="Unassembled WGS sequence"/>
</dbReference>
<dbReference type="Gene3D" id="2.40.10.170">
    <property type="match status" value="1"/>
</dbReference>
<evidence type="ECO:0000256" key="4">
    <source>
        <dbReference type="ARBA" id="ARBA00022475"/>
    </source>
</evidence>
<evidence type="ECO:0000256" key="14">
    <source>
        <dbReference type="SAM" id="MobiDB-lite"/>
    </source>
</evidence>
<evidence type="ECO:0000256" key="7">
    <source>
        <dbReference type="ARBA" id="ARBA00022840"/>
    </source>
</evidence>
<evidence type="ECO:0000256" key="8">
    <source>
        <dbReference type="ARBA" id="ARBA00022967"/>
    </source>
</evidence>
<gene>
    <name evidence="13" type="primary">atpD</name>
    <name evidence="16" type="ORF">FRUB_05673</name>
</gene>
<dbReference type="Pfam" id="PF00006">
    <property type="entry name" value="ATP-synt_ab"/>
    <property type="match status" value="1"/>
</dbReference>
<evidence type="ECO:0000256" key="2">
    <source>
        <dbReference type="ARBA" id="ARBA00008936"/>
    </source>
</evidence>
<keyword evidence="11 13" id="KW-0139">CF(1)</keyword>
<dbReference type="FunFam" id="1.10.1140.10:FF:000006">
    <property type="entry name" value="ATP synthase subunit beta"/>
    <property type="match status" value="1"/>
</dbReference>
<comment type="caution">
    <text evidence="16">The sequence shown here is derived from an EMBL/GenBank/DDBJ whole genome shotgun (WGS) entry which is preliminary data.</text>
</comment>
<dbReference type="EC" id="7.1.2.2" evidence="13"/>
<dbReference type="CDD" id="cd18115">
    <property type="entry name" value="ATP-synt_F1_beta_N"/>
    <property type="match status" value="1"/>
</dbReference>
<dbReference type="SUPFAM" id="SSF50615">
    <property type="entry name" value="N-terminal domain of alpha and beta subunits of F1 ATP synthase"/>
    <property type="match status" value="1"/>
</dbReference>
<keyword evidence="12 13" id="KW-0066">ATP synthesis</keyword>
<evidence type="ECO:0000256" key="5">
    <source>
        <dbReference type="ARBA" id="ARBA00022741"/>
    </source>
</evidence>
<dbReference type="InterPro" id="IPR055190">
    <property type="entry name" value="ATP-synt_VA_C"/>
</dbReference>
<dbReference type="InterPro" id="IPR050053">
    <property type="entry name" value="ATPase_alpha/beta_chains"/>
</dbReference>
<dbReference type="InterPro" id="IPR024034">
    <property type="entry name" value="ATPase_F1/V1_b/a_C"/>
</dbReference>
<accession>A0A225DFN1</accession>
<comment type="catalytic activity">
    <reaction evidence="13">
        <text>ATP + H2O + 4 H(+)(in) = ADP + phosphate + 5 H(+)(out)</text>
        <dbReference type="Rhea" id="RHEA:57720"/>
        <dbReference type="ChEBI" id="CHEBI:15377"/>
        <dbReference type="ChEBI" id="CHEBI:15378"/>
        <dbReference type="ChEBI" id="CHEBI:30616"/>
        <dbReference type="ChEBI" id="CHEBI:43474"/>
        <dbReference type="ChEBI" id="CHEBI:456216"/>
        <dbReference type="EC" id="7.1.2.2"/>
    </reaction>
</comment>
<dbReference type="InterPro" id="IPR005722">
    <property type="entry name" value="ATP_synth_F1_bsu"/>
</dbReference>
<evidence type="ECO:0000256" key="6">
    <source>
        <dbReference type="ARBA" id="ARBA00022781"/>
    </source>
</evidence>
<dbReference type="GO" id="GO:0005524">
    <property type="term" value="F:ATP binding"/>
    <property type="evidence" value="ECO:0007669"/>
    <property type="project" value="UniProtKB-UniRule"/>
</dbReference>
<evidence type="ECO:0000313" key="17">
    <source>
        <dbReference type="Proteomes" id="UP000214646"/>
    </source>
</evidence>
<feature type="binding site" evidence="13">
    <location>
        <begin position="144"/>
        <end position="151"/>
    </location>
    <ligand>
        <name>ATP</name>
        <dbReference type="ChEBI" id="CHEBI:30616"/>
    </ligand>
</feature>
<organism evidence="16 17">
    <name type="scientific">Fimbriiglobus ruber</name>
    <dbReference type="NCBI Taxonomy" id="1908690"/>
    <lineage>
        <taxon>Bacteria</taxon>
        <taxon>Pseudomonadati</taxon>
        <taxon>Planctomycetota</taxon>
        <taxon>Planctomycetia</taxon>
        <taxon>Gemmatales</taxon>
        <taxon>Gemmataceae</taxon>
        <taxon>Fimbriiglobus</taxon>
    </lineage>
</organism>
<dbReference type="AlphaFoldDB" id="A0A225DFN1"/>
<dbReference type="GO" id="GO:0005886">
    <property type="term" value="C:plasma membrane"/>
    <property type="evidence" value="ECO:0007669"/>
    <property type="project" value="UniProtKB-SubCell"/>
</dbReference>
<dbReference type="FunFam" id="3.40.50.300:FF:001630">
    <property type="entry name" value="ATP synthase subunit beta"/>
    <property type="match status" value="1"/>
</dbReference>
<feature type="region of interest" description="Disordered" evidence="14">
    <location>
        <begin position="451"/>
        <end position="490"/>
    </location>
</feature>
<dbReference type="SUPFAM" id="SSF47917">
    <property type="entry name" value="C-terminal domain of alpha and beta subunits of F1 ATP synthase"/>
    <property type="match status" value="1"/>
</dbReference>
<evidence type="ECO:0000313" key="16">
    <source>
        <dbReference type="EMBL" id="OWK39783.1"/>
    </source>
</evidence>
<dbReference type="CDD" id="cd18110">
    <property type="entry name" value="ATP-synt_F1_beta_C"/>
    <property type="match status" value="1"/>
</dbReference>
<dbReference type="Pfam" id="PF22919">
    <property type="entry name" value="ATP-synt_VA_C"/>
    <property type="match status" value="1"/>
</dbReference>
<dbReference type="Gene3D" id="1.10.1140.10">
    <property type="entry name" value="Bovine Mitochondrial F1-atpase, Atp Synthase Beta Chain, Chain D, domain 3"/>
    <property type="match status" value="1"/>
</dbReference>
<dbReference type="InterPro" id="IPR017691">
    <property type="entry name" value="Alt_ATPase_F1_bsu"/>
</dbReference>
<evidence type="ECO:0000256" key="11">
    <source>
        <dbReference type="ARBA" id="ARBA00023196"/>
    </source>
</evidence>
<proteinExistence type="inferred from homology"/>
<evidence type="ECO:0000256" key="1">
    <source>
        <dbReference type="ARBA" id="ARBA00004370"/>
    </source>
</evidence>
<dbReference type="GO" id="GO:0046933">
    <property type="term" value="F:proton-transporting ATP synthase activity, rotational mechanism"/>
    <property type="evidence" value="ECO:0007669"/>
    <property type="project" value="UniProtKB-UniRule"/>
</dbReference>
<dbReference type="SUPFAM" id="SSF52540">
    <property type="entry name" value="P-loop containing nucleoside triphosphate hydrolases"/>
    <property type="match status" value="1"/>
</dbReference>
<evidence type="ECO:0000259" key="15">
    <source>
        <dbReference type="SMART" id="SM00382"/>
    </source>
</evidence>
<dbReference type="InterPro" id="IPR027417">
    <property type="entry name" value="P-loop_NTPase"/>
</dbReference>
<keyword evidence="9 13" id="KW-0406">Ion transport</keyword>
<keyword evidence="17" id="KW-1185">Reference proteome</keyword>
<dbReference type="SMART" id="SM00382">
    <property type="entry name" value="AAA"/>
    <property type="match status" value="1"/>
</dbReference>
<evidence type="ECO:0000256" key="13">
    <source>
        <dbReference type="HAMAP-Rule" id="MF_01347"/>
    </source>
</evidence>
<dbReference type="GO" id="GO:0045259">
    <property type="term" value="C:proton-transporting ATP synthase complex"/>
    <property type="evidence" value="ECO:0007669"/>
    <property type="project" value="UniProtKB-KW"/>
</dbReference>
<dbReference type="PANTHER" id="PTHR15184">
    <property type="entry name" value="ATP SYNTHASE"/>
    <property type="match status" value="1"/>
</dbReference>
<comment type="similarity">
    <text evidence="2 13">Belongs to the ATPase alpha/beta chains family.</text>
</comment>
<dbReference type="NCBIfam" id="TIGR01039">
    <property type="entry name" value="atpD"/>
    <property type="match status" value="1"/>
</dbReference>
<feature type="domain" description="AAA+ ATPase" evidence="15">
    <location>
        <begin position="136"/>
        <end position="321"/>
    </location>
</feature>
<comment type="function">
    <text evidence="13">Produces ATP from ADP in the presence of a proton gradient across the membrane. The catalytic sites are hosted primarily by the beta subunits.</text>
</comment>
<dbReference type="CDD" id="cd01133">
    <property type="entry name" value="F1-ATPase_beta_CD"/>
    <property type="match status" value="1"/>
</dbReference>
<dbReference type="InterPro" id="IPR004100">
    <property type="entry name" value="ATPase_F1/V1/A1_a/bsu_N"/>
</dbReference>
<evidence type="ECO:0000256" key="3">
    <source>
        <dbReference type="ARBA" id="ARBA00022448"/>
    </source>
</evidence>
<protein>
    <recommendedName>
        <fullName evidence="13">ATP synthase subunit beta</fullName>
        <ecNumber evidence="13">7.1.2.2</ecNumber>
    </recommendedName>
    <alternativeName>
        <fullName evidence="13">ATP synthase F1 sector subunit beta</fullName>
    </alternativeName>
    <alternativeName>
        <fullName evidence="13">F-ATPase subunit beta</fullName>
    </alternativeName>
</protein>
<dbReference type="InterPro" id="IPR003593">
    <property type="entry name" value="AAA+_ATPase"/>
</dbReference>
<dbReference type="InterPro" id="IPR000194">
    <property type="entry name" value="ATPase_F1/V1/A1_a/bsu_nucl-bd"/>
</dbReference>
<dbReference type="PANTHER" id="PTHR15184:SF71">
    <property type="entry name" value="ATP SYNTHASE SUBUNIT BETA, MITOCHONDRIAL"/>
    <property type="match status" value="1"/>
</dbReference>
<evidence type="ECO:0000256" key="10">
    <source>
        <dbReference type="ARBA" id="ARBA00023136"/>
    </source>
</evidence>
<evidence type="ECO:0000256" key="9">
    <source>
        <dbReference type="ARBA" id="ARBA00023065"/>
    </source>
</evidence>
<dbReference type="Pfam" id="PF02874">
    <property type="entry name" value="ATP-synt_ab_N"/>
    <property type="match status" value="1"/>
</dbReference>
<dbReference type="HAMAP" id="MF_01347">
    <property type="entry name" value="ATP_synth_beta_bact"/>
    <property type="match status" value="1"/>
</dbReference>
<dbReference type="Gene3D" id="3.40.50.300">
    <property type="entry name" value="P-loop containing nucleotide triphosphate hydrolases"/>
    <property type="match status" value="1"/>
</dbReference>
<keyword evidence="5 13" id="KW-0547">Nucleotide-binding</keyword>
<name>A0A225DFN1_9BACT</name>
<keyword evidence="8 13" id="KW-1278">Translocase</keyword>
<dbReference type="InterPro" id="IPR036121">
    <property type="entry name" value="ATPase_F1/V1/A1_a/bsu_N_sf"/>
</dbReference>
<sequence length="490" mass="53362">MVASVRGSVVDVRFAGRLPPIYTLLRTGKDAQIAIEVQMQLDAHRVRGIALNPTQGLARGMPVTDTGGPLKVPVGKGIISRMFDVFGNPIDRQPAPADVEWRTIHREPPPLLDRSTKSEIFETGIKVIDVLVPLERGGKAGLFGGAGVGKTVLLTEMIHNMVGHQKGISMFCGIGERCREGEELYHDMKAAGVLPHMVMMFGQMNEPPGARFRVGLAALTMAEYFRDDEHLDVLLLIDNIFRFIQAGMEVSGLMGQMPSRLGYQPTMGTELSGLEERIANTNTGAITSIQAVYVPADDLTDPAAVHTFSHLSASIVLSRKRASEGLYPAIDLLQSNSKMATPAIVGERHYLLAQEIRKTLAQYEELKDIIAMLGMEQLSPDDRSVVGRARRLERFLTQPFFATEQFSGIPGKDVGLKDALDGCERILKDEFKDYPESAFYMIGTIDEAKEKAKTAKGPKAADPPPKTKDPVPGPATGKPARTVEPGANAH</sequence>
<keyword evidence="10 13" id="KW-0472">Membrane</keyword>